<organism evidence="2 3">
    <name type="scientific">Mortierella hygrophila</name>
    <dbReference type="NCBI Taxonomy" id="979708"/>
    <lineage>
        <taxon>Eukaryota</taxon>
        <taxon>Fungi</taxon>
        <taxon>Fungi incertae sedis</taxon>
        <taxon>Mucoromycota</taxon>
        <taxon>Mortierellomycotina</taxon>
        <taxon>Mortierellomycetes</taxon>
        <taxon>Mortierellales</taxon>
        <taxon>Mortierellaceae</taxon>
        <taxon>Mortierella</taxon>
    </lineage>
</organism>
<feature type="region of interest" description="Disordered" evidence="1">
    <location>
        <begin position="172"/>
        <end position="191"/>
    </location>
</feature>
<proteinExistence type="predicted"/>
<name>A0A9P6JXA6_9FUNG</name>
<protein>
    <submittedName>
        <fullName evidence="2">Uncharacterized protein</fullName>
    </submittedName>
</protein>
<accession>A0A9P6JXA6</accession>
<gene>
    <name evidence="2" type="ORF">EC957_009436</name>
</gene>
<keyword evidence="3" id="KW-1185">Reference proteome</keyword>
<sequence length="541" mass="61242">RDMDSTNQKAVMQEWEGWMATFGSSEHKVLVDLSRMSHNEAKAAKEYLIKKALVGRKLDMLATSREQLRDNEAEMTSMLKSVPLSVDFFDKSATSSVGVMQAVGKNANDHQNKVDCISPGKLLYISPEIDGHERRAKELDGAPVFHLKRRESNSYENELDEETATSFSRSRSSTWHWEGAETPPSHRSLSSRSLPVYKGLSSSAAFALLNQVDVWKVDDIDLLSKFNDFKHQQAHSRFSLALDGIADVTPGSTFSRALSVKERSLASVVSLKSIDENWQCLSSILSRVCGQCSSFDEVVEALRQEDNKEPVVDYLRAITYNYSHYLEYHDEVPRTINEREGFGDLTWPFIRGALKLVKIPSRCFEIPVIGTKERRNTGRDLSVETEEQAPMADGVAVFEDYQIYLAEASTIYDAKSEKEAKDKFKLVRCMRDSWNSQIKSISREAVPPSGLTVFGSTSFGDETKFYAMDFAGTYRLKQVGRMLVPLRQSHFASRMETCVRCCLRFALELEDEIKRRSHLLPAEEDLTAACDMIEQTRTTPY</sequence>
<dbReference type="AlphaFoldDB" id="A0A9P6JXA6"/>
<evidence type="ECO:0000313" key="2">
    <source>
        <dbReference type="EMBL" id="KAF9536889.1"/>
    </source>
</evidence>
<dbReference type="EMBL" id="JAAAXW010000519">
    <property type="protein sequence ID" value="KAF9536889.1"/>
    <property type="molecule type" value="Genomic_DNA"/>
</dbReference>
<feature type="non-terminal residue" evidence="2">
    <location>
        <position position="541"/>
    </location>
</feature>
<evidence type="ECO:0000256" key="1">
    <source>
        <dbReference type="SAM" id="MobiDB-lite"/>
    </source>
</evidence>
<evidence type="ECO:0000313" key="3">
    <source>
        <dbReference type="Proteomes" id="UP000723463"/>
    </source>
</evidence>
<dbReference type="Proteomes" id="UP000723463">
    <property type="component" value="Unassembled WGS sequence"/>
</dbReference>
<comment type="caution">
    <text evidence="2">The sequence shown here is derived from an EMBL/GenBank/DDBJ whole genome shotgun (WGS) entry which is preliminary data.</text>
</comment>
<reference evidence="2" key="1">
    <citation type="journal article" date="2020" name="Fungal Divers.">
        <title>Resolving the Mortierellaceae phylogeny through synthesis of multi-gene phylogenetics and phylogenomics.</title>
        <authorList>
            <person name="Vandepol N."/>
            <person name="Liber J."/>
            <person name="Desiro A."/>
            <person name="Na H."/>
            <person name="Kennedy M."/>
            <person name="Barry K."/>
            <person name="Grigoriev I.V."/>
            <person name="Miller A.N."/>
            <person name="O'Donnell K."/>
            <person name="Stajich J.E."/>
            <person name="Bonito G."/>
        </authorList>
    </citation>
    <scope>NUCLEOTIDE SEQUENCE</scope>
    <source>
        <strain evidence="2">NRRL 2591</strain>
    </source>
</reference>